<keyword evidence="6 9" id="KW-0472">Membrane</keyword>
<feature type="transmembrane region" description="Helical" evidence="9">
    <location>
        <begin position="274"/>
        <end position="298"/>
    </location>
</feature>
<feature type="chain" id="PRO_5042226130" description="Odorant receptor" evidence="10">
    <location>
        <begin position="25"/>
        <end position="365"/>
    </location>
</feature>
<keyword evidence="5 9" id="KW-1133">Transmembrane helix</keyword>
<keyword evidence="12" id="KW-1185">Reference proteome</keyword>
<evidence type="ECO:0000256" key="4">
    <source>
        <dbReference type="ARBA" id="ARBA00022725"/>
    </source>
</evidence>
<dbReference type="AlphaFoldDB" id="A0AAD7YVX3"/>
<accession>A0AAD7YVX3</accession>
<comment type="caution">
    <text evidence="11">The sequence shown here is derived from an EMBL/GenBank/DDBJ whole genome shotgun (WGS) entry which is preliminary data.</text>
</comment>
<keyword evidence="8 9" id="KW-0807">Transducer</keyword>
<name>A0AAD7YVX3_MYTSE</name>
<dbReference type="EMBL" id="JARGEI010000008">
    <property type="protein sequence ID" value="KAJ8727665.1"/>
    <property type="molecule type" value="Genomic_DNA"/>
</dbReference>
<evidence type="ECO:0000313" key="12">
    <source>
        <dbReference type="Proteomes" id="UP001231518"/>
    </source>
</evidence>
<feature type="transmembrane region" description="Helical" evidence="9">
    <location>
        <begin position="88"/>
        <end position="113"/>
    </location>
</feature>
<dbReference type="GO" id="GO:0005549">
    <property type="term" value="F:odorant binding"/>
    <property type="evidence" value="ECO:0007669"/>
    <property type="project" value="InterPro"/>
</dbReference>
<dbReference type="PANTHER" id="PTHR21137">
    <property type="entry name" value="ODORANT RECEPTOR"/>
    <property type="match status" value="1"/>
</dbReference>
<protein>
    <recommendedName>
        <fullName evidence="9">Odorant receptor</fullName>
    </recommendedName>
</protein>
<dbReference type="GO" id="GO:0007165">
    <property type="term" value="P:signal transduction"/>
    <property type="evidence" value="ECO:0007669"/>
    <property type="project" value="UniProtKB-KW"/>
</dbReference>
<evidence type="ECO:0000256" key="3">
    <source>
        <dbReference type="ARBA" id="ARBA00022692"/>
    </source>
</evidence>
<dbReference type="Pfam" id="PF02949">
    <property type="entry name" value="7tm_6"/>
    <property type="match status" value="1"/>
</dbReference>
<evidence type="ECO:0000256" key="8">
    <source>
        <dbReference type="ARBA" id="ARBA00023224"/>
    </source>
</evidence>
<gene>
    <name evidence="11" type="ORF">PYW07_001784</name>
</gene>
<evidence type="ECO:0000256" key="10">
    <source>
        <dbReference type="SAM" id="SignalP"/>
    </source>
</evidence>
<keyword evidence="2 9" id="KW-0716">Sensory transduction</keyword>
<sequence>MILFIVALMATIICFCSFHHGLETSDLSLITEAGTYTIVLSYKLIILSCTRRNLPQYHNLLRAIKEDFEYICSEGEKYRAQYFEEQLLTWKICIVMCTFNAGIGIAMNIFAYLSLFYFMATHDADTEESRPLLFPFWIPNVDLTESPIYEVTFMFGNVTAILYCYNYTFMMQTEIVWIRQIIAKADVITWKLQDLLVDVYPTTNKEESEYFAKLIENRMRDIINHHQSMYRLLEDYAIVYKKLLMFEQTISSPLVCLSAYCIADRLDNGEFQGILLLLCLTTIVVYLIPSLLCTYLAIKVNSVCDACWGTPFWNAGPVIRPYMVLIMQRSLRPLPLQAPGFKNISIETFSEKMTSAYSLFNMLRA</sequence>
<dbReference type="GO" id="GO:0005886">
    <property type="term" value="C:plasma membrane"/>
    <property type="evidence" value="ECO:0007669"/>
    <property type="project" value="UniProtKB-SubCell"/>
</dbReference>
<evidence type="ECO:0000256" key="9">
    <source>
        <dbReference type="RuleBase" id="RU351113"/>
    </source>
</evidence>
<keyword evidence="10" id="KW-0732">Signal</keyword>
<dbReference type="GO" id="GO:0004984">
    <property type="term" value="F:olfactory receptor activity"/>
    <property type="evidence" value="ECO:0007669"/>
    <property type="project" value="InterPro"/>
</dbReference>
<keyword evidence="4 9" id="KW-0552">Olfaction</keyword>
<keyword evidence="3 9" id="KW-0812">Transmembrane</keyword>
<evidence type="ECO:0000256" key="6">
    <source>
        <dbReference type="ARBA" id="ARBA00023136"/>
    </source>
</evidence>
<evidence type="ECO:0000256" key="7">
    <source>
        <dbReference type="ARBA" id="ARBA00023170"/>
    </source>
</evidence>
<evidence type="ECO:0000256" key="1">
    <source>
        <dbReference type="ARBA" id="ARBA00004141"/>
    </source>
</evidence>
<comment type="caution">
    <text evidence="9">Lacks conserved residue(s) required for the propagation of feature annotation.</text>
</comment>
<comment type="subcellular location">
    <subcellularLocation>
        <location evidence="9">Cell membrane</location>
        <topology evidence="9">Multi-pass membrane protein</topology>
    </subcellularLocation>
    <subcellularLocation>
        <location evidence="1">Membrane</location>
        <topology evidence="1">Multi-pass membrane protein</topology>
    </subcellularLocation>
</comment>
<organism evidence="11 12">
    <name type="scientific">Mythimna separata</name>
    <name type="common">Oriental armyworm</name>
    <name type="synonym">Pseudaletia separata</name>
    <dbReference type="NCBI Taxonomy" id="271217"/>
    <lineage>
        <taxon>Eukaryota</taxon>
        <taxon>Metazoa</taxon>
        <taxon>Ecdysozoa</taxon>
        <taxon>Arthropoda</taxon>
        <taxon>Hexapoda</taxon>
        <taxon>Insecta</taxon>
        <taxon>Pterygota</taxon>
        <taxon>Neoptera</taxon>
        <taxon>Endopterygota</taxon>
        <taxon>Lepidoptera</taxon>
        <taxon>Glossata</taxon>
        <taxon>Ditrysia</taxon>
        <taxon>Noctuoidea</taxon>
        <taxon>Noctuidae</taxon>
        <taxon>Noctuinae</taxon>
        <taxon>Hadenini</taxon>
        <taxon>Mythimna</taxon>
    </lineage>
</organism>
<dbReference type="PANTHER" id="PTHR21137:SF42">
    <property type="entry name" value="ODORANT RECEPTOR 83A"/>
    <property type="match status" value="1"/>
</dbReference>
<feature type="signal peptide" evidence="10">
    <location>
        <begin position="1"/>
        <end position="24"/>
    </location>
</feature>
<dbReference type="Proteomes" id="UP001231518">
    <property type="component" value="Chromosome 11"/>
</dbReference>
<keyword evidence="7 9" id="KW-0675">Receptor</keyword>
<evidence type="ECO:0000256" key="2">
    <source>
        <dbReference type="ARBA" id="ARBA00022606"/>
    </source>
</evidence>
<dbReference type="InterPro" id="IPR004117">
    <property type="entry name" value="7tm6_olfct_rcpt"/>
</dbReference>
<evidence type="ECO:0000256" key="5">
    <source>
        <dbReference type="ARBA" id="ARBA00022989"/>
    </source>
</evidence>
<proteinExistence type="inferred from homology"/>
<comment type="similarity">
    <text evidence="9">Belongs to the insect chemoreceptor superfamily. Heteromeric odorant receptor channel (TC 1.A.69) family.</text>
</comment>
<evidence type="ECO:0000313" key="11">
    <source>
        <dbReference type="EMBL" id="KAJ8727665.1"/>
    </source>
</evidence>
<reference evidence="11" key="1">
    <citation type="submission" date="2023-03" db="EMBL/GenBank/DDBJ databases">
        <title>Chromosome-level genomes of two armyworms, Mythimna separata and Mythimna loreyi, provide insights into the biosynthesis and reception of sex pheromones.</title>
        <authorList>
            <person name="Zhao H."/>
        </authorList>
    </citation>
    <scope>NUCLEOTIDE SEQUENCE</scope>
    <source>
        <strain evidence="11">BeijingLab</strain>
        <tissue evidence="11">Pupa</tissue>
    </source>
</reference>